<dbReference type="AlphaFoldDB" id="F0VNP1"/>
<dbReference type="Proteomes" id="UP000007494">
    <property type="component" value="Chromosome XI"/>
</dbReference>
<protein>
    <submittedName>
        <fullName evidence="2">Uncharacterized protein</fullName>
    </submittedName>
</protein>
<feature type="compositionally biased region" description="Polar residues" evidence="1">
    <location>
        <begin position="726"/>
        <end position="739"/>
    </location>
</feature>
<feature type="compositionally biased region" description="Polar residues" evidence="1">
    <location>
        <begin position="1052"/>
        <end position="1061"/>
    </location>
</feature>
<evidence type="ECO:0000256" key="1">
    <source>
        <dbReference type="SAM" id="MobiDB-lite"/>
    </source>
</evidence>
<accession>F0VNP1</accession>
<name>F0VNP1_NEOCL</name>
<reference evidence="3" key="4">
    <citation type="journal article" date="2015" name="PLoS ONE">
        <title>Comprehensive Evaluation of Toxoplasma gondii VEG and Neospora caninum LIV Genomes with Tachyzoite Stage Transcriptome and Proteome Defines Novel Transcript Features.</title>
        <authorList>
            <person name="Ramaprasad A."/>
            <person name="Mourier T."/>
            <person name="Naeem R."/>
            <person name="Malas T.B."/>
            <person name="Moussa E."/>
            <person name="Panigrahi A."/>
            <person name="Vermont S.J."/>
            <person name="Otto T.D."/>
            <person name="Wastling J."/>
            <person name="Pain A."/>
        </authorList>
    </citation>
    <scope>NUCLEOTIDE SEQUENCE</scope>
    <source>
        <strain evidence="3">Liverpool</strain>
    </source>
</reference>
<evidence type="ECO:0000313" key="4">
    <source>
        <dbReference type="Proteomes" id="UP000007494"/>
    </source>
</evidence>
<dbReference type="OrthoDB" id="329910at2759"/>
<dbReference type="OMA" id="RSEMGCW"/>
<dbReference type="eggNOG" id="ENOG502SVT7">
    <property type="taxonomic scope" value="Eukaryota"/>
</dbReference>
<proteinExistence type="predicted"/>
<sequence>MCQADDERKVALVSVVADSVDTSFPASVGSDARGDTPELRASGFSIEEYLNNRRDVSIPGVIATEAPRSVNSASETGSQTGWTANKFPSRELSVSVNSRDVGGNDRSDFDRERSAEISGELDLASSYLGSMGANESDREPMCREAVKHCARMVSNQVDKEKDCISDIGQNLVRELIEEFGKRRTNFSVLVPKVLNLVRLFLHRSEMGCWDSPFPAPLPTCAAFSDGDQAKTVRMLEEFYPLFNSQGGLLLCTQGRRLESGGGGKYYFQDKCGRVVGCHKHDLAEYTAQGCVSSPVLLKTLLFCLVLKPLPRAAQRGAAVSISGATGGMSLKSDAYTHPCDDDFPSQRTTVGNIDGTDRDTGEASKGPPVFAGQHYTALEALPACVEPGPDSSSQDDTIFPSNGSSSVGIEEREAQLWKAVLDVKELVGQTERLMSCLHSEAGQSAAMSSSPLESRNQTPLSSERENPSLDAERDAMGYKDSGEFDSFLSSCNIQTISIRTSNPQRLVRVYRSLVQGEKTHTVEHLLRVWSVTLHIHDSEESTSCNSGGIQTERSKGCWEKDAGGGEVSVGGWSADAMNSQLRMKKDHAKRCPSMQNGRSSRHQFDNSRVGEWGEDVADTHSHVNGCKEQASVEVSSLIRKKDSVVTWRPCLSLLWVKPLPLEQSMIKWSRRSIMTEVSSGDCCGNSEMDYTFPSVVSGGRHYDEVPSTVKKTNGRDELFSHRGASCDSTRSPSHPSSVDYTPSLLSPVSCIRGASPGRGGRDDTFQHPLDLASLGTFNNERQMSAWLAIKVATARLRGLSIGEGEGISRGKVQFRNVCKDNSFPVKEAMVSGRGDDWERGSRGSAGTDEREGNLHSLLVQNSRRAGGTHRFDGGCGSGGIIRGCTNGQRQPARVSHAVKQQASPEIDEDVDWIEPSPRQLSVGGPCWMSEAYGGSRGELVEQLAKLRACQMKDVSGQSPSLLSQVQDVGLLNMIRTLVETAMSASVKARTLAEPGAPAHHCLADNQSGLLYHLKRIVSDGSSGESLSHGGWRCASSEPPVQDERAPYGPVGLQSSQRFSRGTTRHVFAKQQTDPSQLLGQRKRLSENMTGDVTECDLVSRADESWKRQKNGGS</sequence>
<dbReference type="RefSeq" id="XP_003885365.1">
    <property type="nucleotide sequence ID" value="XM_003885316.1"/>
</dbReference>
<feature type="compositionally biased region" description="Polar residues" evidence="1">
    <location>
        <begin position="390"/>
        <end position="406"/>
    </location>
</feature>
<dbReference type="GeneID" id="13440750"/>
<reference evidence="2" key="2">
    <citation type="submission" date="2011-03" db="EMBL/GenBank/DDBJ databases">
        <title>Comparative genomics and transcriptomics of Neospora caninum and Toxoplasma gondii.</title>
        <authorList>
            <person name="Reid A.J."/>
            <person name="Sohal A."/>
            <person name="Harris D."/>
            <person name="Quail M."/>
            <person name="Sanders M."/>
            <person name="Berriman M."/>
            <person name="Wastling J.M."/>
            <person name="Pain A."/>
        </authorList>
    </citation>
    <scope>NUCLEOTIDE SEQUENCE</scope>
    <source>
        <strain evidence="2">Liverpool</strain>
    </source>
</reference>
<feature type="region of interest" description="Disordered" evidence="1">
    <location>
        <begin position="1023"/>
        <end position="1079"/>
    </location>
</feature>
<reference evidence="2" key="1">
    <citation type="submission" date="2011-02" db="EMBL/GenBank/DDBJ databases">
        <authorList>
            <person name="Aslett M."/>
        </authorList>
    </citation>
    <scope>NUCLEOTIDE SEQUENCE</scope>
    <source>
        <strain evidence="2">Liverpool</strain>
    </source>
</reference>
<dbReference type="EMBL" id="LN714486">
    <property type="protein sequence ID" value="CEL70072.1"/>
    <property type="molecule type" value="Genomic_DNA"/>
</dbReference>
<reference evidence="4" key="3">
    <citation type="journal article" date="2012" name="PLoS Pathog.">
        <title>Comparative genomics of the apicomplexan parasites Toxoplasma gondii and Neospora caninum: Coccidia differing in host range and transmission strategy.</title>
        <authorList>
            <person name="Reid A.J."/>
            <person name="Vermont S.J."/>
            <person name="Cotton J.A."/>
            <person name="Harris D."/>
            <person name="Hill-Cawthorne G.A."/>
            <person name="Konen-Waisman S."/>
            <person name="Latham S.M."/>
            <person name="Mourier T."/>
            <person name="Norton R."/>
            <person name="Quail M.A."/>
            <person name="Sanders M."/>
            <person name="Shanmugam D."/>
            <person name="Sohal A."/>
            <person name="Wasmuth J.D."/>
            <person name="Brunk B."/>
            <person name="Grigg M.E."/>
            <person name="Howard J.C."/>
            <person name="Parkinson J."/>
            <person name="Roos D.S."/>
            <person name="Trees A.J."/>
            <person name="Berriman M."/>
            <person name="Pain A."/>
            <person name="Wastling J.M."/>
        </authorList>
    </citation>
    <scope>NUCLEOTIDE SEQUENCE [LARGE SCALE GENOMIC DNA]</scope>
    <source>
        <strain evidence="4">Liverpool</strain>
    </source>
</reference>
<keyword evidence="4" id="KW-1185">Reference proteome</keyword>
<evidence type="ECO:0000313" key="2">
    <source>
        <dbReference type="EMBL" id="CBZ55337.1"/>
    </source>
</evidence>
<feature type="region of interest" description="Disordered" evidence="1">
    <location>
        <begin position="345"/>
        <end position="369"/>
    </location>
</feature>
<gene>
    <name evidence="3" type="ORF">BN1204_057600</name>
    <name evidence="2" type="ORF">NCLIV_057600</name>
</gene>
<dbReference type="VEuPathDB" id="ToxoDB:NCLIV_057600"/>
<feature type="region of interest" description="Disordered" evidence="1">
    <location>
        <begin position="442"/>
        <end position="471"/>
    </location>
</feature>
<feature type="compositionally biased region" description="Basic and acidic residues" evidence="1">
    <location>
        <begin position="462"/>
        <end position="471"/>
    </location>
</feature>
<feature type="region of interest" description="Disordered" evidence="1">
    <location>
        <begin position="720"/>
        <end position="739"/>
    </location>
</feature>
<dbReference type="InParanoid" id="F0VNP1"/>
<feature type="region of interest" description="Disordered" evidence="1">
    <location>
        <begin position="383"/>
        <end position="406"/>
    </location>
</feature>
<organism evidence="2 4">
    <name type="scientific">Neospora caninum (strain Liverpool)</name>
    <dbReference type="NCBI Taxonomy" id="572307"/>
    <lineage>
        <taxon>Eukaryota</taxon>
        <taxon>Sar</taxon>
        <taxon>Alveolata</taxon>
        <taxon>Apicomplexa</taxon>
        <taxon>Conoidasida</taxon>
        <taxon>Coccidia</taxon>
        <taxon>Eucoccidiorida</taxon>
        <taxon>Eimeriorina</taxon>
        <taxon>Sarcocystidae</taxon>
        <taxon>Neospora</taxon>
    </lineage>
</organism>
<dbReference type="EMBL" id="FR823392">
    <property type="protein sequence ID" value="CBZ55337.1"/>
    <property type="molecule type" value="Genomic_DNA"/>
</dbReference>
<feature type="compositionally biased region" description="Polar residues" evidence="1">
    <location>
        <begin position="1069"/>
        <end position="1078"/>
    </location>
</feature>
<feature type="compositionally biased region" description="Polar residues" evidence="1">
    <location>
        <begin position="442"/>
        <end position="461"/>
    </location>
</feature>
<evidence type="ECO:0000313" key="3">
    <source>
        <dbReference type="EMBL" id="CEL70072.1"/>
    </source>
</evidence>